<keyword evidence="13" id="KW-1185">Reference proteome</keyword>
<dbReference type="Proteomes" id="UP001145021">
    <property type="component" value="Unassembled WGS sequence"/>
</dbReference>
<evidence type="ECO:0000256" key="3">
    <source>
        <dbReference type="ARBA" id="ARBA00008827"/>
    </source>
</evidence>
<name>A0A9W7XG12_9FUNG</name>
<reference evidence="12" key="1">
    <citation type="submission" date="2022-07" db="EMBL/GenBank/DDBJ databases">
        <title>Phylogenomic reconstructions and comparative analyses of Kickxellomycotina fungi.</title>
        <authorList>
            <person name="Reynolds N.K."/>
            <person name="Stajich J.E."/>
            <person name="Barry K."/>
            <person name="Grigoriev I.V."/>
            <person name="Crous P."/>
            <person name="Smith M.E."/>
        </authorList>
    </citation>
    <scope>NUCLEOTIDE SEQUENCE</scope>
    <source>
        <strain evidence="12">NBRC 105413</strain>
    </source>
</reference>
<evidence type="ECO:0000313" key="12">
    <source>
        <dbReference type="EMBL" id="KAJ1642071.1"/>
    </source>
</evidence>
<evidence type="ECO:0000256" key="2">
    <source>
        <dbReference type="ARBA" id="ARBA00004347"/>
    </source>
</evidence>
<organism evidence="12 13">
    <name type="scientific">Coemansia asiatica</name>
    <dbReference type="NCBI Taxonomy" id="1052880"/>
    <lineage>
        <taxon>Eukaryota</taxon>
        <taxon>Fungi</taxon>
        <taxon>Fungi incertae sedis</taxon>
        <taxon>Zoopagomycota</taxon>
        <taxon>Kickxellomycotina</taxon>
        <taxon>Kickxellomycetes</taxon>
        <taxon>Kickxellales</taxon>
        <taxon>Kickxellaceae</taxon>
        <taxon>Coemansia</taxon>
    </lineage>
</organism>
<dbReference type="GO" id="GO:0000139">
    <property type="term" value="C:Golgi membrane"/>
    <property type="evidence" value="ECO:0007669"/>
    <property type="project" value="UniProtKB-SubCell"/>
</dbReference>
<protein>
    <recommendedName>
        <fullName evidence="11">Coatomer subunit epsilon</fullName>
    </recommendedName>
</protein>
<dbReference type="GO" id="GO:0006890">
    <property type="term" value="P:retrograde vesicle-mediated transport, Golgi to endoplasmic reticulum"/>
    <property type="evidence" value="ECO:0007669"/>
    <property type="project" value="UniProtKB-UniRule"/>
</dbReference>
<evidence type="ECO:0000256" key="4">
    <source>
        <dbReference type="ARBA" id="ARBA00022448"/>
    </source>
</evidence>
<dbReference type="Gene3D" id="1.25.40.10">
    <property type="entry name" value="Tetratricopeptide repeat domain"/>
    <property type="match status" value="1"/>
</dbReference>
<dbReference type="PANTHER" id="PTHR10805:SF0">
    <property type="entry name" value="COATOMER SUBUNIT EPSILON"/>
    <property type="match status" value="1"/>
</dbReference>
<evidence type="ECO:0000256" key="8">
    <source>
        <dbReference type="ARBA" id="ARBA00023034"/>
    </source>
</evidence>
<evidence type="ECO:0000256" key="6">
    <source>
        <dbReference type="ARBA" id="ARBA00022892"/>
    </source>
</evidence>
<dbReference type="InterPro" id="IPR011990">
    <property type="entry name" value="TPR-like_helical_dom_sf"/>
</dbReference>
<keyword evidence="7 11" id="KW-0653">Protein transport</keyword>
<keyword evidence="8 11" id="KW-0333">Golgi apparatus</keyword>
<evidence type="ECO:0000256" key="9">
    <source>
        <dbReference type="ARBA" id="ARBA00023136"/>
    </source>
</evidence>
<keyword evidence="6 11" id="KW-0931">ER-Golgi transport</keyword>
<comment type="function">
    <text evidence="11">The coatomer is a cytosolic protein complex that binds to dilysine motifs and reversibly associates with Golgi non-clathrin-coated vesicles, which further mediate biosynthetic protein transport from the ER, via the Golgi up to the trans Golgi network. The coatomer complex is required for budding from Golgi membranes, and is essential for the retrograde Golgi-to-ER transport of dilysine-tagged proteins.</text>
</comment>
<dbReference type="GO" id="GO:0005198">
    <property type="term" value="F:structural molecule activity"/>
    <property type="evidence" value="ECO:0007669"/>
    <property type="project" value="UniProtKB-UniRule"/>
</dbReference>
<dbReference type="GO" id="GO:0030126">
    <property type="term" value="C:COPI vesicle coat"/>
    <property type="evidence" value="ECO:0007669"/>
    <property type="project" value="TreeGrafter"/>
</dbReference>
<dbReference type="SUPFAM" id="SSF48452">
    <property type="entry name" value="TPR-like"/>
    <property type="match status" value="1"/>
</dbReference>
<accession>A0A9W7XG12</accession>
<keyword evidence="5 11" id="KW-0963">Cytoplasm</keyword>
<gene>
    <name evidence="12" type="ORF">LPJ64_006046</name>
</gene>
<proteinExistence type="inferred from homology"/>
<evidence type="ECO:0000256" key="5">
    <source>
        <dbReference type="ARBA" id="ARBA00022490"/>
    </source>
</evidence>
<comment type="subcellular location">
    <subcellularLocation>
        <location evidence="2">Cytoplasmic vesicle</location>
        <location evidence="2">COPI-coated vesicle membrane</location>
        <topology evidence="2">Peripheral membrane protein</topology>
        <orientation evidence="2">Cytoplasmic side</orientation>
    </subcellularLocation>
    <subcellularLocation>
        <location evidence="1">Golgi apparatus membrane</location>
        <topology evidence="1">Peripheral membrane protein</topology>
        <orientation evidence="1">Cytoplasmic side</orientation>
    </subcellularLocation>
</comment>
<evidence type="ECO:0000256" key="7">
    <source>
        <dbReference type="ARBA" id="ARBA00022927"/>
    </source>
</evidence>
<evidence type="ECO:0000256" key="11">
    <source>
        <dbReference type="PIRNR" id="PIRNR016478"/>
    </source>
</evidence>
<dbReference type="GO" id="GO:0006888">
    <property type="term" value="P:endoplasmic reticulum to Golgi vesicle-mediated transport"/>
    <property type="evidence" value="ECO:0007669"/>
    <property type="project" value="TreeGrafter"/>
</dbReference>
<evidence type="ECO:0000256" key="1">
    <source>
        <dbReference type="ARBA" id="ARBA00004255"/>
    </source>
</evidence>
<comment type="caution">
    <text evidence="12">The sequence shown here is derived from an EMBL/GenBank/DDBJ whole genome shotgun (WGS) entry which is preliminary data.</text>
</comment>
<evidence type="ECO:0000256" key="10">
    <source>
        <dbReference type="ARBA" id="ARBA00023329"/>
    </source>
</evidence>
<keyword evidence="10 11" id="KW-0968">Cytoplasmic vesicle</keyword>
<keyword evidence="9 11" id="KW-0472">Membrane</keyword>
<dbReference type="EMBL" id="JANBOH010000495">
    <property type="protein sequence ID" value="KAJ1642071.1"/>
    <property type="molecule type" value="Genomic_DNA"/>
</dbReference>
<sequence>MTETLIDEFYTARNLLYLGAFPQTLQALAQITRSANETEKQAIKYRAYLGQGNYRMVINELGPSSSSNTTQAPALQALYQLATYVQATDETAKQQVEASIAELVAVQNNLVDGTFVAIASQVLVNQQKYEEALKLLTMHPKNLECIALSVVVLLQINRVDMAQKLVARTRGWAEDSPIAQLAEAWTNLYVGGSKYTEASYIFEELAQGSSVTTVSLLNSLAVVKMHLGQLPEAESFLEEALAKESNNPDTLANLVVCANLAAKPLETKNRYLSQLKDVAPSHPFVLDLQAKDAEFDTLASLIEK</sequence>
<comment type="similarity">
    <text evidence="3 11">Belongs to the COPE family.</text>
</comment>
<dbReference type="GO" id="GO:0015031">
    <property type="term" value="P:protein transport"/>
    <property type="evidence" value="ECO:0007669"/>
    <property type="project" value="UniProtKB-UniRule"/>
</dbReference>
<dbReference type="GO" id="GO:0006891">
    <property type="term" value="P:intra-Golgi vesicle-mediated transport"/>
    <property type="evidence" value="ECO:0007669"/>
    <property type="project" value="TreeGrafter"/>
</dbReference>
<dbReference type="Pfam" id="PF04733">
    <property type="entry name" value="Coatomer_E"/>
    <property type="match status" value="1"/>
</dbReference>
<keyword evidence="4 11" id="KW-0813">Transport</keyword>
<dbReference type="InterPro" id="IPR006822">
    <property type="entry name" value="Coatomer_esu"/>
</dbReference>
<dbReference type="PIRSF" id="PIRSF016478">
    <property type="entry name" value="Coatomer_esu"/>
    <property type="match status" value="1"/>
</dbReference>
<evidence type="ECO:0000313" key="13">
    <source>
        <dbReference type="Proteomes" id="UP001145021"/>
    </source>
</evidence>
<dbReference type="PANTHER" id="PTHR10805">
    <property type="entry name" value="COATOMER SUBUNIT EPSILON"/>
    <property type="match status" value="1"/>
</dbReference>
<dbReference type="AlphaFoldDB" id="A0A9W7XG12"/>